<proteinExistence type="predicted"/>
<evidence type="ECO:0000259" key="1">
    <source>
        <dbReference type="Pfam" id="PF00561"/>
    </source>
</evidence>
<dbReference type="PANTHER" id="PTHR43798:SF33">
    <property type="entry name" value="HYDROLASE, PUTATIVE (AFU_ORTHOLOGUE AFUA_2G14860)-RELATED"/>
    <property type="match status" value="1"/>
</dbReference>
<feature type="domain" description="AB hydrolase-1" evidence="1">
    <location>
        <begin position="23"/>
        <end position="128"/>
    </location>
</feature>
<dbReference type="RefSeq" id="WP_009344976.1">
    <property type="nucleotide sequence ID" value="NZ_CP165621.1"/>
</dbReference>
<dbReference type="STRING" id="1122949.GCA_000378725_00126"/>
<dbReference type="EMBL" id="UGSZ01000001">
    <property type="protein sequence ID" value="SUB56285.1"/>
    <property type="molecule type" value="Genomic_DNA"/>
</dbReference>
<dbReference type="OrthoDB" id="9776303at2"/>
<dbReference type="Pfam" id="PF00561">
    <property type="entry name" value="Abhydrolase_1"/>
    <property type="match status" value="1"/>
</dbReference>
<dbReference type="AlphaFoldDB" id="A0A379C3K2"/>
<protein>
    <submittedName>
        <fullName evidence="2">2-hydroxy-6-oxononadienedioate/2-hydroxy-6-oxonon atrienedioate hydrolase</fullName>
        <ecNumber evidence="2">3.7.1.14</ecNumber>
    </submittedName>
</protein>
<dbReference type="PANTHER" id="PTHR43798">
    <property type="entry name" value="MONOACYLGLYCEROL LIPASE"/>
    <property type="match status" value="1"/>
</dbReference>
<dbReference type="InterPro" id="IPR000073">
    <property type="entry name" value="AB_hydrolase_1"/>
</dbReference>
<evidence type="ECO:0000313" key="2">
    <source>
        <dbReference type="EMBL" id="SUB56285.1"/>
    </source>
</evidence>
<accession>A0A379C3K2</accession>
<dbReference type="EC" id="3.7.1.14" evidence="2"/>
<dbReference type="Proteomes" id="UP000255517">
    <property type="component" value="Unassembled WGS sequence"/>
</dbReference>
<sequence>MEKYVKVSGGSKIYLRILGQGEALILLHGNGENSHYFDKQIRDFAKYFKVIAIDTRGHGKSDPIKEKLTFEDLSRDLLDILNFLKIDKANILGFSDGANIALVFAKNYPSRIKKLILNSPNKNVDQIKLLPRIFSFIFYYLLKIVSNLCKRFRNYFSVYSLIFDTIKIKDSDFKKIDFPVLIIAGAKDLIYIDTFYKIAKKIKKSKLSIIKGHGHKVAHTNPKEYNKIILDFLRRKAD</sequence>
<keyword evidence="2" id="KW-0378">Hydrolase</keyword>
<evidence type="ECO:0000313" key="3">
    <source>
        <dbReference type="Proteomes" id="UP000255517"/>
    </source>
</evidence>
<dbReference type="InterPro" id="IPR050266">
    <property type="entry name" value="AB_hydrolase_sf"/>
</dbReference>
<dbReference type="SUPFAM" id="SSF53474">
    <property type="entry name" value="alpha/beta-Hydrolases"/>
    <property type="match status" value="1"/>
</dbReference>
<organism evidence="2 3">
    <name type="scientific">Peptoniphilus lacrimalis</name>
    <dbReference type="NCBI Taxonomy" id="33031"/>
    <lineage>
        <taxon>Bacteria</taxon>
        <taxon>Bacillati</taxon>
        <taxon>Bacillota</taxon>
        <taxon>Tissierellia</taxon>
        <taxon>Tissierellales</taxon>
        <taxon>Peptoniphilaceae</taxon>
        <taxon>Peptoniphilus</taxon>
    </lineage>
</organism>
<reference evidence="2 3" key="1">
    <citation type="submission" date="2018-06" db="EMBL/GenBank/DDBJ databases">
        <authorList>
            <consortium name="Pathogen Informatics"/>
            <person name="Doyle S."/>
        </authorList>
    </citation>
    <scope>NUCLEOTIDE SEQUENCE [LARGE SCALE GENOMIC DNA]</scope>
    <source>
        <strain evidence="2 3">NCTC13149</strain>
    </source>
</reference>
<dbReference type="Gene3D" id="3.40.50.1820">
    <property type="entry name" value="alpha/beta hydrolase"/>
    <property type="match status" value="1"/>
</dbReference>
<dbReference type="GO" id="GO:0016020">
    <property type="term" value="C:membrane"/>
    <property type="evidence" value="ECO:0007669"/>
    <property type="project" value="TreeGrafter"/>
</dbReference>
<dbReference type="PRINTS" id="PR00111">
    <property type="entry name" value="ABHYDROLASE"/>
</dbReference>
<dbReference type="GO" id="GO:0016787">
    <property type="term" value="F:hydrolase activity"/>
    <property type="evidence" value="ECO:0007669"/>
    <property type="project" value="UniProtKB-KW"/>
</dbReference>
<gene>
    <name evidence="2" type="primary">mhpC</name>
    <name evidence="2" type="ORF">NCTC13149_00055</name>
</gene>
<dbReference type="InterPro" id="IPR029058">
    <property type="entry name" value="AB_hydrolase_fold"/>
</dbReference>
<name>A0A379C3K2_9FIRM</name>